<dbReference type="EMBL" id="JADILY010000054">
    <property type="protein sequence ID" value="MBO8481432.1"/>
    <property type="molecule type" value="Genomic_DNA"/>
</dbReference>
<dbReference type="Gene3D" id="1.10.10.10">
    <property type="entry name" value="Winged helix-like DNA-binding domain superfamily/Winged helix DNA-binding domain"/>
    <property type="match status" value="1"/>
</dbReference>
<dbReference type="GO" id="GO:0003700">
    <property type="term" value="F:DNA-binding transcription factor activity"/>
    <property type="evidence" value="ECO:0007669"/>
    <property type="project" value="InterPro"/>
</dbReference>
<keyword evidence="1" id="KW-0408">Iron</keyword>
<name>A0A9D9IYG9_9BACT</name>
<feature type="binding site" evidence="1">
    <location>
        <position position="91"/>
    </location>
    <ligand>
        <name>Fe cation</name>
        <dbReference type="ChEBI" id="CHEBI:24875"/>
    </ligand>
</feature>
<dbReference type="Proteomes" id="UP000823772">
    <property type="component" value="Unassembled WGS sequence"/>
</dbReference>
<dbReference type="PANTHER" id="PTHR33202:SF7">
    <property type="entry name" value="FERRIC UPTAKE REGULATION PROTEIN"/>
    <property type="match status" value="1"/>
</dbReference>
<accession>A0A9D9IYG9</accession>
<sequence>MEERLSIEDIGGRLRVSGLKVTNQRIAVYRALASLGHASVDSIVSEVRRTLPVVTVAAVYNILETMAESGLIGRVLSTGRKIYDITPAYHDHLIVDDGCEVVDLEDPEIRKLVEMHLSGKSFEGYRVRGARLYV</sequence>
<gene>
    <name evidence="2" type="ORF">IAC87_02665</name>
</gene>
<evidence type="ECO:0000256" key="1">
    <source>
        <dbReference type="PIRSR" id="PIRSR602481-2"/>
    </source>
</evidence>
<dbReference type="InterPro" id="IPR036390">
    <property type="entry name" value="WH_DNA-bd_sf"/>
</dbReference>
<comment type="cofactor">
    <cofactor evidence="1">
        <name>Mn(2+)</name>
        <dbReference type="ChEBI" id="CHEBI:29035"/>
    </cofactor>
    <cofactor evidence="1">
        <name>Fe(2+)</name>
        <dbReference type="ChEBI" id="CHEBI:29033"/>
    </cofactor>
    <text evidence="1">Binds 1 Mn(2+) or Fe(2+) ion per subunit.</text>
</comment>
<protein>
    <submittedName>
        <fullName evidence="2">Transcriptional repressor</fullName>
    </submittedName>
</protein>
<dbReference type="GO" id="GO:0000976">
    <property type="term" value="F:transcription cis-regulatory region binding"/>
    <property type="evidence" value="ECO:0007669"/>
    <property type="project" value="TreeGrafter"/>
</dbReference>
<dbReference type="SUPFAM" id="SSF46785">
    <property type="entry name" value="Winged helix' DNA-binding domain"/>
    <property type="match status" value="1"/>
</dbReference>
<evidence type="ECO:0000313" key="2">
    <source>
        <dbReference type="EMBL" id="MBO8481432.1"/>
    </source>
</evidence>
<dbReference type="GO" id="GO:0008270">
    <property type="term" value="F:zinc ion binding"/>
    <property type="evidence" value="ECO:0007669"/>
    <property type="project" value="TreeGrafter"/>
</dbReference>
<dbReference type="InterPro" id="IPR036388">
    <property type="entry name" value="WH-like_DNA-bd_sf"/>
</dbReference>
<dbReference type="GO" id="GO:0045892">
    <property type="term" value="P:negative regulation of DNA-templated transcription"/>
    <property type="evidence" value="ECO:0007669"/>
    <property type="project" value="TreeGrafter"/>
</dbReference>
<reference evidence="2" key="2">
    <citation type="journal article" date="2021" name="PeerJ">
        <title>Extensive microbial diversity within the chicken gut microbiome revealed by metagenomics and culture.</title>
        <authorList>
            <person name="Gilroy R."/>
            <person name="Ravi A."/>
            <person name="Getino M."/>
            <person name="Pursley I."/>
            <person name="Horton D.L."/>
            <person name="Alikhan N.F."/>
            <person name="Baker D."/>
            <person name="Gharbi K."/>
            <person name="Hall N."/>
            <person name="Watson M."/>
            <person name="Adriaenssens E.M."/>
            <person name="Foster-Nyarko E."/>
            <person name="Jarju S."/>
            <person name="Secka A."/>
            <person name="Antonio M."/>
            <person name="Oren A."/>
            <person name="Chaudhuri R.R."/>
            <person name="La Ragione R."/>
            <person name="Hildebrand F."/>
            <person name="Pallen M.J."/>
        </authorList>
    </citation>
    <scope>NUCLEOTIDE SEQUENCE</scope>
    <source>
        <strain evidence="2">B3-2255</strain>
    </source>
</reference>
<dbReference type="PANTHER" id="PTHR33202">
    <property type="entry name" value="ZINC UPTAKE REGULATION PROTEIN"/>
    <property type="match status" value="1"/>
</dbReference>
<keyword evidence="1" id="KW-0479">Metal-binding</keyword>
<comment type="caution">
    <text evidence="2">The sequence shown here is derived from an EMBL/GenBank/DDBJ whole genome shotgun (WGS) entry which is preliminary data.</text>
</comment>
<dbReference type="GO" id="GO:1900376">
    <property type="term" value="P:regulation of secondary metabolite biosynthetic process"/>
    <property type="evidence" value="ECO:0007669"/>
    <property type="project" value="TreeGrafter"/>
</dbReference>
<dbReference type="InterPro" id="IPR002481">
    <property type="entry name" value="FUR"/>
</dbReference>
<organism evidence="2 3">
    <name type="scientific">Candidatus Merdivivens faecigallinarum</name>
    <dbReference type="NCBI Taxonomy" id="2840871"/>
    <lineage>
        <taxon>Bacteria</taxon>
        <taxon>Pseudomonadati</taxon>
        <taxon>Bacteroidota</taxon>
        <taxon>Bacteroidia</taxon>
        <taxon>Bacteroidales</taxon>
        <taxon>Muribaculaceae</taxon>
        <taxon>Muribaculaceae incertae sedis</taxon>
        <taxon>Candidatus Merdivivens</taxon>
    </lineage>
</organism>
<dbReference type="Pfam" id="PF01475">
    <property type="entry name" value="FUR"/>
    <property type="match status" value="1"/>
</dbReference>
<evidence type="ECO:0000313" key="3">
    <source>
        <dbReference type="Proteomes" id="UP000823772"/>
    </source>
</evidence>
<reference evidence="2" key="1">
    <citation type="submission" date="2020-10" db="EMBL/GenBank/DDBJ databases">
        <authorList>
            <person name="Gilroy R."/>
        </authorList>
    </citation>
    <scope>NUCLEOTIDE SEQUENCE</scope>
    <source>
        <strain evidence="2">B3-2255</strain>
    </source>
</reference>
<feature type="non-terminal residue" evidence="2">
    <location>
        <position position="134"/>
    </location>
</feature>
<proteinExistence type="predicted"/>
<dbReference type="AlphaFoldDB" id="A0A9D9IYG9"/>